<proteinExistence type="predicted"/>
<accession>A0ABZ1G4H9</accession>
<feature type="region of interest" description="Disordered" evidence="1">
    <location>
        <begin position="95"/>
        <end position="169"/>
    </location>
</feature>
<sequence>MSHDARAWVWDHSLSKGTARMVLTLIADRCIDHTCTAYASVPALMRRANASRSAVRDALDKLVASGEIVRLDGRKGPRGETYYRLPEAARFMTEGVRNPTHQEGQIPTPEVPESDTSSSNADGPESGPGVQNPTPEGAEFRYLGGTESDPQNRSEPIGTSRYSSSAPIPASQWQIDAGSDSWLRSEGHLTRLGEEGVRVADDKWRAFRAGASPRSGAAWGSDWRAWITRERSPAPVAPHSAASPSGGSASARMSRSETHLAALLAALDEPVPTV</sequence>
<protein>
    <submittedName>
        <fullName evidence="2">Helix-turn-helix domain-containing protein</fullName>
    </submittedName>
</protein>
<feature type="compositionally biased region" description="Low complexity" evidence="1">
    <location>
        <begin position="233"/>
        <end position="253"/>
    </location>
</feature>
<dbReference type="Proteomes" id="UP001330827">
    <property type="component" value="Chromosome"/>
</dbReference>
<name>A0ABZ1G4H9_9ACTN</name>
<feature type="region of interest" description="Disordered" evidence="1">
    <location>
        <begin position="230"/>
        <end position="255"/>
    </location>
</feature>
<keyword evidence="3" id="KW-1185">Reference proteome</keyword>
<dbReference type="EMBL" id="CP109114">
    <property type="protein sequence ID" value="WSC14784.1"/>
    <property type="molecule type" value="Genomic_DNA"/>
</dbReference>
<evidence type="ECO:0000256" key="1">
    <source>
        <dbReference type="SAM" id="MobiDB-lite"/>
    </source>
</evidence>
<organism evidence="2 3">
    <name type="scientific">Streptomyces brevispora</name>
    <dbReference type="NCBI Taxonomy" id="887462"/>
    <lineage>
        <taxon>Bacteria</taxon>
        <taxon>Bacillati</taxon>
        <taxon>Actinomycetota</taxon>
        <taxon>Actinomycetes</taxon>
        <taxon>Kitasatosporales</taxon>
        <taxon>Streptomycetaceae</taxon>
        <taxon>Streptomyces</taxon>
    </lineage>
</organism>
<evidence type="ECO:0000313" key="2">
    <source>
        <dbReference type="EMBL" id="WSC14784.1"/>
    </source>
</evidence>
<reference evidence="2 3" key="1">
    <citation type="submission" date="2022-10" db="EMBL/GenBank/DDBJ databases">
        <title>The complete genomes of actinobacterial strains from the NBC collection.</title>
        <authorList>
            <person name="Joergensen T.S."/>
            <person name="Alvarez Arevalo M."/>
            <person name="Sterndorff E.B."/>
            <person name="Faurdal D."/>
            <person name="Vuksanovic O."/>
            <person name="Mourched A.-S."/>
            <person name="Charusanti P."/>
            <person name="Shaw S."/>
            <person name="Blin K."/>
            <person name="Weber T."/>
        </authorList>
    </citation>
    <scope>NUCLEOTIDE SEQUENCE [LARGE SCALE GENOMIC DNA]</scope>
    <source>
        <strain evidence="2 3">NBC 01769</strain>
    </source>
</reference>
<evidence type="ECO:0000313" key="3">
    <source>
        <dbReference type="Proteomes" id="UP001330827"/>
    </source>
</evidence>
<gene>
    <name evidence="2" type="ORF">OIE64_19390</name>
</gene>
<feature type="compositionally biased region" description="Polar residues" evidence="1">
    <location>
        <begin position="160"/>
        <end position="169"/>
    </location>
</feature>